<dbReference type="Proteomes" id="UP000239589">
    <property type="component" value="Unassembled WGS sequence"/>
</dbReference>
<reference evidence="1 2" key="1">
    <citation type="submission" date="2018-02" db="EMBL/GenBank/DDBJ databases">
        <title>Discovery of a pederin family compound in a non-symbiotic bloom-forming cyanobacterium.</title>
        <authorList>
            <person name="Kust A."/>
            <person name="Mares J."/>
            <person name="Jokela J."/>
            <person name="Urajova P."/>
            <person name="Hajek J."/>
            <person name="Saurav K."/>
            <person name="Voracova K."/>
            <person name="Fewer D.P."/>
            <person name="Haapaniemi E."/>
            <person name="Permi P."/>
            <person name="Rehakova K."/>
            <person name="Sivonen K."/>
            <person name="Hrouzek P."/>
        </authorList>
    </citation>
    <scope>NUCLEOTIDE SEQUENCE [LARGE SCALE GENOMIC DNA]</scope>
    <source>
        <strain evidence="1 2">CHARLIE-1</strain>
    </source>
</reference>
<dbReference type="EMBL" id="PGEM01000038">
    <property type="protein sequence ID" value="PPJ64049.1"/>
    <property type="molecule type" value="Genomic_DNA"/>
</dbReference>
<proteinExistence type="predicted"/>
<dbReference type="AlphaFoldDB" id="A0A2S6CWE7"/>
<keyword evidence="2" id="KW-1185">Reference proteome</keyword>
<evidence type="ECO:0000313" key="1">
    <source>
        <dbReference type="EMBL" id="PPJ64049.1"/>
    </source>
</evidence>
<accession>A0A2S6CWE7</accession>
<dbReference type="OrthoDB" id="9806005at2"/>
<sequence length="65" mass="7466">MIPIGCNLSEVVLLNLQSGVTFRYLRTKDPEFLAGTRSLYHLFTKAFANNWSSTPRNEEEFLEEA</sequence>
<dbReference type="RefSeq" id="WP_104387121.1">
    <property type="nucleotide sequence ID" value="NZ_PGEM01000038.1"/>
</dbReference>
<protein>
    <submittedName>
        <fullName evidence="1">Uncharacterized protein</fullName>
    </submittedName>
</protein>
<name>A0A2S6CWE7_9CYAN</name>
<comment type="caution">
    <text evidence="1">The sequence shown here is derived from an EMBL/GenBank/DDBJ whole genome shotgun (WGS) entry which is preliminary data.</text>
</comment>
<organism evidence="1 2">
    <name type="scientific">Cuspidothrix issatschenkoi CHARLIE-1</name>
    <dbReference type="NCBI Taxonomy" id="2052836"/>
    <lineage>
        <taxon>Bacteria</taxon>
        <taxon>Bacillati</taxon>
        <taxon>Cyanobacteriota</taxon>
        <taxon>Cyanophyceae</taxon>
        <taxon>Nostocales</taxon>
        <taxon>Aphanizomenonaceae</taxon>
        <taxon>Cuspidothrix</taxon>
    </lineage>
</organism>
<gene>
    <name evidence="1" type="ORF">CUN59_06760</name>
</gene>
<evidence type="ECO:0000313" key="2">
    <source>
        <dbReference type="Proteomes" id="UP000239589"/>
    </source>
</evidence>